<dbReference type="InterPro" id="IPR032861">
    <property type="entry name" value="TAXi_N"/>
</dbReference>
<dbReference type="InterPro" id="IPR033868">
    <property type="entry name" value="Xylanase_inhibitor_I-like"/>
</dbReference>
<feature type="domain" description="Peptidase A1" evidence="4">
    <location>
        <begin position="46"/>
        <end position="403"/>
    </location>
</feature>
<evidence type="ECO:0000313" key="5">
    <source>
        <dbReference type="EMBL" id="WOL06729.1"/>
    </source>
</evidence>
<keyword evidence="2 3" id="KW-0732">Signal</keyword>
<dbReference type="Pfam" id="PF14541">
    <property type="entry name" value="TAXi_C"/>
    <property type="match status" value="1"/>
</dbReference>
<reference evidence="5 6" key="1">
    <citation type="submission" date="2023-10" db="EMBL/GenBank/DDBJ databases">
        <title>Chromosome-scale genome assembly provides insights into flower coloration mechanisms of Canna indica.</title>
        <authorList>
            <person name="Li C."/>
        </authorList>
    </citation>
    <scope>NUCLEOTIDE SEQUENCE [LARGE SCALE GENOMIC DNA]</scope>
    <source>
        <tissue evidence="5">Flower</tissue>
    </source>
</reference>
<keyword evidence="6" id="KW-1185">Reference proteome</keyword>
<dbReference type="GO" id="GO:0006508">
    <property type="term" value="P:proteolysis"/>
    <property type="evidence" value="ECO:0007669"/>
    <property type="project" value="InterPro"/>
</dbReference>
<evidence type="ECO:0000313" key="6">
    <source>
        <dbReference type="Proteomes" id="UP001327560"/>
    </source>
</evidence>
<feature type="chain" id="PRO_5042899099" description="Peptidase A1 domain-containing protein" evidence="3">
    <location>
        <begin position="27"/>
        <end position="422"/>
    </location>
</feature>
<evidence type="ECO:0000256" key="1">
    <source>
        <dbReference type="ARBA" id="ARBA00007447"/>
    </source>
</evidence>
<dbReference type="InterPro" id="IPR032799">
    <property type="entry name" value="TAXi_C"/>
</dbReference>
<organism evidence="5 6">
    <name type="scientific">Canna indica</name>
    <name type="common">Indian-shot</name>
    <dbReference type="NCBI Taxonomy" id="4628"/>
    <lineage>
        <taxon>Eukaryota</taxon>
        <taxon>Viridiplantae</taxon>
        <taxon>Streptophyta</taxon>
        <taxon>Embryophyta</taxon>
        <taxon>Tracheophyta</taxon>
        <taxon>Spermatophyta</taxon>
        <taxon>Magnoliopsida</taxon>
        <taxon>Liliopsida</taxon>
        <taxon>Zingiberales</taxon>
        <taxon>Cannaceae</taxon>
        <taxon>Canna</taxon>
    </lineage>
</organism>
<dbReference type="SUPFAM" id="SSF50630">
    <property type="entry name" value="Acid proteases"/>
    <property type="match status" value="1"/>
</dbReference>
<dbReference type="CDD" id="cd05489">
    <property type="entry name" value="xylanase_inhibitor_I_like"/>
    <property type="match status" value="1"/>
</dbReference>
<sequence length="422" mass="43944">MTPNHSLLVFIGAALTFFTPPPSAAGASTTPSASAKALVAPITKDASTSLYTLSLNANQPFVLDLTGPFLWSPCPPKHRTVPCDATACAAAGSFLSPHCPPITVAYENPCACTASLTNPVTGACSFDDLTLSTITISATDGRNPTSTVNVSGVVSSCAPKSLLISLPKTAAGVAGLGRSGLALPSQLAAKLSLKKQFAICLPSSGASAPGAAFFGSEPFYFLAAPPFDDAARVTYTPLLKQPASPAYYLKAKGLAVNGAAVPFLARMLEFDSLGHGGVTISTAVPYTTLRSHIYRPLLAAFGEATRGVRRKPRVEPFGLCLDSRALPTTRVGYGVPQVELMLEGGKNWTIFGANSMKQVDEETACFAFVDGGPKAERAVVVGGYQLENSFLLFDLARSRLGFLSTLLGIMTTCSNFNFTVGV</sequence>
<dbReference type="PROSITE" id="PS51767">
    <property type="entry name" value="PEPTIDASE_A1"/>
    <property type="match status" value="1"/>
</dbReference>
<dbReference type="Gene3D" id="2.40.70.10">
    <property type="entry name" value="Acid Proteases"/>
    <property type="match status" value="2"/>
</dbReference>
<name>A0AAQ3KDF6_9LILI</name>
<dbReference type="Pfam" id="PF14543">
    <property type="entry name" value="TAXi_N"/>
    <property type="match status" value="1"/>
</dbReference>
<dbReference type="InterPro" id="IPR033121">
    <property type="entry name" value="PEPTIDASE_A1"/>
</dbReference>
<accession>A0AAQ3KDF6</accession>
<protein>
    <recommendedName>
        <fullName evidence="4">Peptidase A1 domain-containing protein</fullName>
    </recommendedName>
</protein>
<evidence type="ECO:0000259" key="4">
    <source>
        <dbReference type="PROSITE" id="PS51767"/>
    </source>
</evidence>
<dbReference type="GO" id="GO:0004190">
    <property type="term" value="F:aspartic-type endopeptidase activity"/>
    <property type="evidence" value="ECO:0007669"/>
    <property type="project" value="InterPro"/>
</dbReference>
<dbReference type="InterPro" id="IPR021109">
    <property type="entry name" value="Peptidase_aspartic_dom_sf"/>
</dbReference>
<dbReference type="EMBL" id="CP136894">
    <property type="protein sequence ID" value="WOL06729.1"/>
    <property type="molecule type" value="Genomic_DNA"/>
</dbReference>
<evidence type="ECO:0000256" key="2">
    <source>
        <dbReference type="ARBA" id="ARBA00022729"/>
    </source>
</evidence>
<dbReference type="InterPro" id="IPR001461">
    <property type="entry name" value="Aspartic_peptidase_A1"/>
</dbReference>
<dbReference type="Proteomes" id="UP001327560">
    <property type="component" value="Chromosome 5"/>
</dbReference>
<feature type="signal peptide" evidence="3">
    <location>
        <begin position="1"/>
        <end position="26"/>
    </location>
</feature>
<dbReference type="PANTHER" id="PTHR47965:SF63">
    <property type="entry name" value="OS01G0937200 PROTEIN"/>
    <property type="match status" value="1"/>
</dbReference>
<dbReference type="AlphaFoldDB" id="A0AAQ3KDF6"/>
<gene>
    <name evidence="5" type="ORF">Cni_G15463</name>
</gene>
<proteinExistence type="inferred from homology"/>
<comment type="similarity">
    <text evidence="1">Belongs to the peptidase A1 family.</text>
</comment>
<evidence type="ECO:0000256" key="3">
    <source>
        <dbReference type="SAM" id="SignalP"/>
    </source>
</evidence>
<dbReference type="PANTHER" id="PTHR47965">
    <property type="entry name" value="ASPARTYL PROTEASE-RELATED"/>
    <property type="match status" value="1"/>
</dbReference>